<dbReference type="SUPFAM" id="SSF55550">
    <property type="entry name" value="SH2 domain"/>
    <property type="match status" value="1"/>
</dbReference>
<dbReference type="InterPro" id="IPR035457">
    <property type="entry name" value="CRK_SH3_N"/>
</dbReference>
<evidence type="ECO:0000259" key="9">
    <source>
        <dbReference type="PROSITE" id="PS50002"/>
    </source>
</evidence>
<evidence type="ECO:0008006" key="11">
    <source>
        <dbReference type="Google" id="ProtNLM"/>
    </source>
</evidence>
<organism evidence="10">
    <name type="scientific">Timema monikensis</name>
    <dbReference type="NCBI Taxonomy" id="170555"/>
    <lineage>
        <taxon>Eukaryota</taxon>
        <taxon>Metazoa</taxon>
        <taxon>Ecdysozoa</taxon>
        <taxon>Arthropoda</taxon>
        <taxon>Hexapoda</taxon>
        <taxon>Insecta</taxon>
        <taxon>Pterygota</taxon>
        <taxon>Neoptera</taxon>
        <taxon>Polyneoptera</taxon>
        <taxon>Phasmatodea</taxon>
        <taxon>Timematodea</taxon>
        <taxon>Timematoidea</taxon>
        <taxon>Timematidae</taxon>
        <taxon>Timema</taxon>
    </lineage>
</organism>
<dbReference type="Gene3D" id="2.30.30.40">
    <property type="entry name" value="SH3 Domains"/>
    <property type="match status" value="2"/>
</dbReference>
<dbReference type="CDD" id="cd11759">
    <property type="entry name" value="SH3_CRK_C"/>
    <property type="match status" value="1"/>
</dbReference>
<dbReference type="Pfam" id="PF00018">
    <property type="entry name" value="SH3_1"/>
    <property type="match status" value="1"/>
</dbReference>
<evidence type="ECO:0000313" key="10">
    <source>
        <dbReference type="EMBL" id="CAD7432538.1"/>
    </source>
</evidence>
<dbReference type="PANTHER" id="PTHR19969:SF5">
    <property type="entry name" value="CRK-LIKE PROTEIN"/>
    <property type="match status" value="1"/>
</dbReference>
<dbReference type="GO" id="GO:0005737">
    <property type="term" value="C:cytoplasm"/>
    <property type="evidence" value="ECO:0007669"/>
    <property type="project" value="TreeGrafter"/>
</dbReference>
<evidence type="ECO:0000256" key="6">
    <source>
        <dbReference type="PROSITE-ProRule" id="PRU00192"/>
    </source>
</evidence>
<dbReference type="GO" id="GO:0016477">
    <property type="term" value="P:cell migration"/>
    <property type="evidence" value="ECO:0007669"/>
    <property type="project" value="TreeGrafter"/>
</dbReference>
<dbReference type="GO" id="GO:0030971">
    <property type="term" value="F:receptor tyrosine kinase binding"/>
    <property type="evidence" value="ECO:0007669"/>
    <property type="project" value="TreeGrafter"/>
</dbReference>
<dbReference type="GO" id="GO:0009653">
    <property type="term" value="P:anatomical structure morphogenesis"/>
    <property type="evidence" value="ECO:0007669"/>
    <property type="project" value="UniProtKB-ARBA"/>
</dbReference>
<dbReference type="InterPro" id="IPR051184">
    <property type="entry name" value="Tyrosine-phos_adapter"/>
</dbReference>
<dbReference type="PRINTS" id="PR00401">
    <property type="entry name" value="SH2DOMAIN"/>
</dbReference>
<dbReference type="GO" id="GO:0007167">
    <property type="term" value="P:enzyme-linked receptor protein signaling pathway"/>
    <property type="evidence" value="ECO:0007669"/>
    <property type="project" value="TreeGrafter"/>
</dbReference>
<feature type="domain" description="SH2" evidence="8">
    <location>
        <begin position="223"/>
        <end position="315"/>
    </location>
</feature>
<keyword evidence="3" id="KW-0677">Repeat</keyword>
<feature type="domain" description="SH3" evidence="9">
    <location>
        <begin position="317"/>
        <end position="377"/>
    </location>
</feature>
<evidence type="ECO:0000256" key="5">
    <source>
        <dbReference type="PROSITE-ProRule" id="PRU00191"/>
    </source>
</evidence>
<dbReference type="AlphaFoldDB" id="A0A7R9EEH6"/>
<evidence type="ECO:0000256" key="2">
    <source>
        <dbReference type="ARBA" id="ARBA00022443"/>
    </source>
</evidence>
<dbReference type="SMART" id="SM00252">
    <property type="entry name" value="SH2"/>
    <property type="match status" value="1"/>
</dbReference>
<proteinExistence type="inferred from homology"/>
<dbReference type="InterPro" id="IPR035458">
    <property type="entry name" value="CRK_SH3_C"/>
</dbReference>
<dbReference type="GO" id="GO:0048468">
    <property type="term" value="P:cell development"/>
    <property type="evidence" value="ECO:0007669"/>
    <property type="project" value="UniProtKB-ARBA"/>
</dbReference>
<comment type="similarity">
    <text evidence="1">Belongs to the CRK family.</text>
</comment>
<evidence type="ECO:0000256" key="1">
    <source>
        <dbReference type="ARBA" id="ARBA00009756"/>
    </source>
</evidence>
<reference evidence="10" key="1">
    <citation type="submission" date="2020-11" db="EMBL/GenBank/DDBJ databases">
        <authorList>
            <person name="Tran Van P."/>
        </authorList>
    </citation>
    <scope>NUCLEOTIDE SEQUENCE</scope>
</reference>
<dbReference type="GO" id="GO:0035591">
    <property type="term" value="F:signaling adaptor activity"/>
    <property type="evidence" value="ECO:0007669"/>
    <property type="project" value="TreeGrafter"/>
</dbReference>
<dbReference type="PRINTS" id="PR00452">
    <property type="entry name" value="SH3DOMAIN"/>
</dbReference>
<dbReference type="SMART" id="SM00326">
    <property type="entry name" value="SH3"/>
    <property type="match status" value="2"/>
</dbReference>
<dbReference type="EMBL" id="OB795664">
    <property type="protein sequence ID" value="CAD7432538.1"/>
    <property type="molecule type" value="Genomic_DNA"/>
</dbReference>
<dbReference type="SUPFAM" id="SSF50044">
    <property type="entry name" value="SH3-domain"/>
    <property type="match status" value="1"/>
</dbReference>
<evidence type="ECO:0000256" key="3">
    <source>
        <dbReference type="ARBA" id="ARBA00022737"/>
    </source>
</evidence>
<evidence type="ECO:0000256" key="4">
    <source>
        <dbReference type="ARBA" id="ARBA00022999"/>
    </source>
</evidence>
<dbReference type="InterPro" id="IPR036860">
    <property type="entry name" value="SH2_dom_sf"/>
</dbReference>
<evidence type="ECO:0000259" key="8">
    <source>
        <dbReference type="PROSITE" id="PS50001"/>
    </source>
</evidence>
<keyword evidence="2 6" id="KW-0728">SH3 domain</keyword>
<dbReference type="Pfam" id="PF07653">
    <property type="entry name" value="SH3_2"/>
    <property type="match status" value="1"/>
</dbReference>
<feature type="region of interest" description="Disordered" evidence="7">
    <location>
        <begin position="72"/>
        <end position="99"/>
    </location>
</feature>
<gene>
    <name evidence="10" type="ORF">TMSB3V08_LOCUS9243</name>
</gene>
<dbReference type="InterPro" id="IPR001452">
    <property type="entry name" value="SH3_domain"/>
</dbReference>
<dbReference type="GO" id="GO:1902531">
    <property type="term" value="P:regulation of intracellular signal transduction"/>
    <property type="evidence" value="ECO:0007669"/>
    <property type="project" value="UniProtKB-ARBA"/>
</dbReference>
<dbReference type="PROSITE" id="PS50001">
    <property type="entry name" value="SH2"/>
    <property type="match status" value="1"/>
</dbReference>
<dbReference type="InterPro" id="IPR000980">
    <property type="entry name" value="SH2"/>
</dbReference>
<feature type="domain" description="SH3" evidence="9">
    <location>
        <begin position="379"/>
        <end position="437"/>
    </location>
</feature>
<evidence type="ECO:0000256" key="7">
    <source>
        <dbReference type="SAM" id="MobiDB-lite"/>
    </source>
</evidence>
<sequence length="446" mass="50050">MAATFDPYDKSRLNIVSSSLKDKSLMTSIRFRTSVLATLSLYPYDTLRSAKQAWTSRPIAVSRSVLKNLLPPHREGWDDPDQAGYPGRRELTTPPLPVTRDGPGWQPELFHFRSQKGGAHVLAHALLTVQVSTGALKWLTTRTTQNPKAQNPRSPDPPAWTPLHCQFHHSSAFKLTAPQSLLTHFWAAATSKLVTWAFAPVLCTTYKGSSQTGAYQSGGPHLWYFGPMSRQDATDLLMGEKEGGVFLVRDSTTIHGDFVLCVREDSKVSHYIINKIQQGEQTRYRIGDQMFPDLPACLQFYKLHYLDTTPLIRPAPRRIEKVIAKYDFEGSDQDDLPFKKGEILTVVSKDEDQWWTARNTLGQTGSIPVPYIQKRKLPAYARVKQARVPNAYDKTALKLEVGDIIKVTKMNINGQWEGELNGKVGHFPFTHVEFVDAENNGAGDES</sequence>
<keyword evidence="4 5" id="KW-0727">SH2 domain</keyword>
<protein>
    <recommendedName>
        <fullName evidence="11">Adapter molecule Crk</fullName>
    </recommendedName>
</protein>
<accession>A0A7R9EEH6</accession>
<dbReference type="PANTHER" id="PTHR19969">
    <property type="entry name" value="SH2-SH3 ADAPTOR PROTEIN-RELATED"/>
    <property type="match status" value="1"/>
</dbReference>
<dbReference type="Pfam" id="PF00017">
    <property type="entry name" value="SH2"/>
    <property type="match status" value="1"/>
</dbReference>
<dbReference type="CDD" id="cd09926">
    <property type="entry name" value="SH2_CRK_like"/>
    <property type="match status" value="1"/>
</dbReference>
<dbReference type="CDD" id="cd11758">
    <property type="entry name" value="SH3_CRK_N"/>
    <property type="match status" value="1"/>
</dbReference>
<name>A0A7R9EEH6_9NEOP</name>
<dbReference type="PROSITE" id="PS50002">
    <property type="entry name" value="SH3"/>
    <property type="match status" value="2"/>
</dbReference>
<dbReference type="InterPro" id="IPR036028">
    <property type="entry name" value="SH3-like_dom_sf"/>
</dbReference>
<dbReference type="Gene3D" id="3.30.505.10">
    <property type="entry name" value="SH2 domain"/>
    <property type="match status" value="1"/>
</dbReference>